<protein>
    <submittedName>
        <fullName evidence="3">CPBP family intramembrane metalloprotease domain-containing protein</fullName>
    </submittedName>
</protein>
<reference evidence="3 4" key="1">
    <citation type="submission" date="2018-05" db="EMBL/GenBank/DDBJ databases">
        <title>Genome sequencing of Flavobacterium sp. HYN0049.</title>
        <authorList>
            <person name="Yi H."/>
            <person name="Baek C."/>
        </authorList>
    </citation>
    <scope>NUCLEOTIDE SEQUENCE [LARGE SCALE GENOMIC DNA]</scope>
    <source>
        <strain evidence="3 4">HYN0049</strain>
    </source>
</reference>
<organism evidence="3 4">
    <name type="scientific">Flavobacterium pallidum</name>
    <dbReference type="NCBI Taxonomy" id="2172098"/>
    <lineage>
        <taxon>Bacteria</taxon>
        <taxon>Pseudomonadati</taxon>
        <taxon>Bacteroidota</taxon>
        <taxon>Flavobacteriia</taxon>
        <taxon>Flavobacteriales</taxon>
        <taxon>Flavobacteriaceae</taxon>
        <taxon>Flavobacterium</taxon>
    </lineage>
</organism>
<feature type="transmembrane region" description="Helical" evidence="1">
    <location>
        <begin position="53"/>
        <end position="75"/>
    </location>
</feature>
<keyword evidence="4" id="KW-1185">Reference proteome</keyword>
<feature type="transmembrane region" description="Helical" evidence="1">
    <location>
        <begin position="219"/>
        <end position="236"/>
    </location>
</feature>
<dbReference type="OrthoDB" id="2806188at2"/>
<dbReference type="PANTHER" id="PTHR39430:SF1">
    <property type="entry name" value="PROTEASE"/>
    <property type="match status" value="1"/>
</dbReference>
<feature type="transmembrane region" description="Helical" evidence="1">
    <location>
        <begin position="169"/>
        <end position="186"/>
    </location>
</feature>
<sequence>MFIEQAYKNRRNLVAYIPFPLVFLGLMVANFMVSAEDTNTIIRNEIERYGKSMFFLSNLIPFAFLLLLLLFWVKYMHKQSILSLTTSRPEVDWNRVFFSFLIWGGFSTLLIFISYQSNPESFVFNFNLRPFLALALISLTLIPFQTSFEEYLFRGYLMQGIGLVSKRKWIPLLLTSIVFGLLHGANPEVGKIGYILLVYYIGTGFLLGIMTLMDEGMELSLGFHAANNITGALLVTSDWTVFQTDSVLIDKSEPSAGLEVIFPVLVVFPILLFIFSKKYKWSGWKEKLLGKIVLPPVENQNL</sequence>
<dbReference type="AlphaFoldDB" id="A0A2S1SF83"/>
<dbReference type="RefSeq" id="WP_108902827.1">
    <property type="nucleotide sequence ID" value="NZ_CP029187.1"/>
</dbReference>
<feature type="domain" description="CAAX prenyl protease 2/Lysostaphin resistance protein A-like" evidence="2">
    <location>
        <begin position="135"/>
        <end position="229"/>
    </location>
</feature>
<feature type="transmembrane region" description="Helical" evidence="1">
    <location>
        <begin position="12"/>
        <end position="33"/>
    </location>
</feature>
<keyword evidence="1" id="KW-0812">Transmembrane</keyword>
<keyword evidence="1" id="KW-0472">Membrane</keyword>
<dbReference type="GO" id="GO:0006508">
    <property type="term" value="P:proteolysis"/>
    <property type="evidence" value="ECO:0007669"/>
    <property type="project" value="UniProtKB-KW"/>
</dbReference>
<dbReference type="KEGG" id="fpal:HYN49_03495"/>
<feature type="transmembrane region" description="Helical" evidence="1">
    <location>
        <begin position="192"/>
        <end position="212"/>
    </location>
</feature>
<dbReference type="Proteomes" id="UP000244937">
    <property type="component" value="Chromosome"/>
</dbReference>
<evidence type="ECO:0000313" key="4">
    <source>
        <dbReference type="Proteomes" id="UP000244937"/>
    </source>
</evidence>
<dbReference type="Pfam" id="PF02517">
    <property type="entry name" value="Rce1-like"/>
    <property type="match status" value="1"/>
</dbReference>
<gene>
    <name evidence="3" type="ORF">HYN49_03495</name>
</gene>
<keyword evidence="1" id="KW-1133">Transmembrane helix</keyword>
<evidence type="ECO:0000313" key="3">
    <source>
        <dbReference type="EMBL" id="AWI25032.1"/>
    </source>
</evidence>
<feature type="transmembrane region" description="Helical" evidence="1">
    <location>
        <begin position="96"/>
        <end position="116"/>
    </location>
</feature>
<dbReference type="GO" id="GO:0008237">
    <property type="term" value="F:metallopeptidase activity"/>
    <property type="evidence" value="ECO:0007669"/>
    <property type="project" value="UniProtKB-KW"/>
</dbReference>
<feature type="transmembrane region" description="Helical" evidence="1">
    <location>
        <begin position="128"/>
        <end position="148"/>
    </location>
</feature>
<dbReference type="GO" id="GO:0004175">
    <property type="term" value="F:endopeptidase activity"/>
    <property type="evidence" value="ECO:0007669"/>
    <property type="project" value="UniProtKB-ARBA"/>
</dbReference>
<dbReference type="PANTHER" id="PTHR39430">
    <property type="entry name" value="MEMBRANE-ASSOCIATED PROTEASE-RELATED"/>
    <property type="match status" value="1"/>
</dbReference>
<dbReference type="EMBL" id="CP029187">
    <property type="protein sequence ID" value="AWI25032.1"/>
    <property type="molecule type" value="Genomic_DNA"/>
</dbReference>
<feature type="transmembrane region" description="Helical" evidence="1">
    <location>
        <begin position="256"/>
        <end position="275"/>
    </location>
</feature>
<name>A0A2S1SF83_9FLAO</name>
<accession>A0A2S1SF83</accession>
<dbReference type="InterPro" id="IPR003675">
    <property type="entry name" value="Rce1/LyrA-like_dom"/>
</dbReference>
<proteinExistence type="predicted"/>
<keyword evidence="3" id="KW-0378">Hydrolase</keyword>
<keyword evidence="3" id="KW-0645">Protease</keyword>
<dbReference type="GO" id="GO:0080120">
    <property type="term" value="P:CAAX-box protein maturation"/>
    <property type="evidence" value="ECO:0007669"/>
    <property type="project" value="UniProtKB-ARBA"/>
</dbReference>
<evidence type="ECO:0000256" key="1">
    <source>
        <dbReference type="SAM" id="Phobius"/>
    </source>
</evidence>
<keyword evidence="3" id="KW-0482">Metalloprotease</keyword>
<evidence type="ECO:0000259" key="2">
    <source>
        <dbReference type="Pfam" id="PF02517"/>
    </source>
</evidence>